<dbReference type="Pfam" id="PF00071">
    <property type="entry name" value="Ras"/>
    <property type="match status" value="1"/>
</dbReference>
<dbReference type="Proteomes" id="UP000241769">
    <property type="component" value="Unassembled WGS sequence"/>
</dbReference>
<comment type="catalytic activity">
    <reaction evidence="9">
        <text>GTP + H2O = GDP + phosphate + H(+)</text>
        <dbReference type="Rhea" id="RHEA:19669"/>
        <dbReference type="ChEBI" id="CHEBI:15377"/>
        <dbReference type="ChEBI" id="CHEBI:15378"/>
        <dbReference type="ChEBI" id="CHEBI:37565"/>
        <dbReference type="ChEBI" id="CHEBI:43474"/>
        <dbReference type="ChEBI" id="CHEBI:58189"/>
        <dbReference type="EC" id="3.6.5.2"/>
    </reaction>
</comment>
<dbReference type="GO" id="GO:0003925">
    <property type="term" value="F:G protein activity"/>
    <property type="evidence" value="ECO:0007669"/>
    <property type="project" value="UniProtKB-EC"/>
</dbReference>
<dbReference type="Gene3D" id="3.40.50.300">
    <property type="entry name" value="P-loop containing nucleotide triphosphate hydrolases"/>
    <property type="match status" value="1"/>
</dbReference>
<dbReference type="PRINTS" id="PR00449">
    <property type="entry name" value="RASTRNSFRMNG"/>
</dbReference>
<evidence type="ECO:0000256" key="8">
    <source>
        <dbReference type="ARBA" id="ARBA00023136"/>
    </source>
</evidence>
<evidence type="ECO:0000313" key="10">
    <source>
        <dbReference type="EMBL" id="PRP88464.1"/>
    </source>
</evidence>
<dbReference type="GO" id="GO:0030334">
    <property type="term" value="P:regulation of cell migration"/>
    <property type="evidence" value="ECO:0007669"/>
    <property type="project" value="UniProtKB-ARBA"/>
</dbReference>
<dbReference type="AlphaFoldDB" id="A0A2P6NWX1"/>
<evidence type="ECO:0000256" key="9">
    <source>
        <dbReference type="ARBA" id="ARBA00048098"/>
    </source>
</evidence>
<sequence length="271" mass="31060">MLTPQLNGKTFDRHTSIILHSATLNNNQTLKPRLLFRCSTEVSRVIIERRRKAQELCCHVQTFRLFKLLPNRGERLPEMMYKIVVLGDGGVGKSALVIQLTQNYFTVEYDPTIENNYRKQISVDDDTCMLDIQDTAGQEEFSAARATFLRTGEGFIVVYSVISEESFLKIHSTVQDIYKNKEQDQFPVVIVGNKCDMEKDREVLTSHGRDYANGIGAPFFESSAKSRINVEEPFIEMVRVIRRYQGKSKDKVTAAPVKKAKDKKERRCILI</sequence>
<protein>
    <recommendedName>
        <fullName evidence="3">small monomeric GTPase</fullName>
        <ecNumber evidence="3">3.6.5.2</ecNumber>
    </recommendedName>
</protein>
<dbReference type="PROSITE" id="PS51419">
    <property type="entry name" value="RAB"/>
    <property type="match status" value="1"/>
</dbReference>
<dbReference type="SMART" id="SM00173">
    <property type="entry name" value="RAS"/>
    <property type="match status" value="1"/>
</dbReference>
<dbReference type="GO" id="GO:1900024">
    <property type="term" value="P:regulation of substrate adhesion-dependent cell spreading"/>
    <property type="evidence" value="ECO:0007669"/>
    <property type="project" value="UniProtKB-ARBA"/>
</dbReference>
<evidence type="ECO:0000256" key="1">
    <source>
        <dbReference type="ARBA" id="ARBA00004236"/>
    </source>
</evidence>
<keyword evidence="8" id="KW-0472">Membrane</keyword>
<evidence type="ECO:0000313" key="11">
    <source>
        <dbReference type="Proteomes" id="UP000241769"/>
    </source>
</evidence>
<dbReference type="EMBL" id="MDYQ01000010">
    <property type="protein sequence ID" value="PRP88464.1"/>
    <property type="molecule type" value="Genomic_DNA"/>
</dbReference>
<dbReference type="InParanoid" id="A0A2P6NWX1"/>
<evidence type="ECO:0000256" key="4">
    <source>
        <dbReference type="ARBA" id="ARBA00022475"/>
    </source>
</evidence>
<proteinExistence type="inferred from homology"/>
<evidence type="ECO:0000256" key="7">
    <source>
        <dbReference type="ARBA" id="ARBA00023134"/>
    </source>
</evidence>
<comment type="caution">
    <text evidence="10">The sequence shown here is derived from an EMBL/GenBank/DDBJ whole genome shotgun (WGS) entry which is preliminary data.</text>
</comment>
<dbReference type="FunFam" id="3.40.50.300:FF:001763">
    <property type="entry name" value="Ras family gtpase"/>
    <property type="match status" value="1"/>
</dbReference>
<name>A0A2P6NWX1_9EUKA</name>
<evidence type="ECO:0000256" key="2">
    <source>
        <dbReference type="ARBA" id="ARBA00008344"/>
    </source>
</evidence>
<comment type="subcellular location">
    <subcellularLocation>
        <location evidence="1">Cell membrane</location>
    </subcellularLocation>
</comment>
<dbReference type="GO" id="GO:0061118">
    <property type="term" value="P:regulation of positive chemotaxis to cAMP"/>
    <property type="evidence" value="ECO:0007669"/>
    <property type="project" value="UniProtKB-ARBA"/>
</dbReference>
<dbReference type="InterPro" id="IPR027417">
    <property type="entry name" value="P-loop_NTPase"/>
</dbReference>
<evidence type="ECO:0000256" key="3">
    <source>
        <dbReference type="ARBA" id="ARBA00011984"/>
    </source>
</evidence>
<keyword evidence="5" id="KW-0547">Nucleotide-binding</keyword>
<dbReference type="InterPro" id="IPR005225">
    <property type="entry name" value="Small_GTP-bd"/>
</dbReference>
<dbReference type="CDD" id="cd00876">
    <property type="entry name" value="Ras"/>
    <property type="match status" value="1"/>
</dbReference>
<dbReference type="GO" id="GO:0005886">
    <property type="term" value="C:plasma membrane"/>
    <property type="evidence" value="ECO:0007669"/>
    <property type="project" value="UniProtKB-SubCell"/>
</dbReference>
<dbReference type="PANTHER" id="PTHR24070">
    <property type="entry name" value="RAS, DI-RAS, AND RHEB FAMILY MEMBERS OF SMALL GTPASE SUPERFAMILY"/>
    <property type="match status" value="1"/>
</dbReference>
<gene>
    <name evidence="10" type="ORF">PROFUN_03181</name>
</gene>
<reference evidence="10 11" key="1">
    <citation type="journal article" date="2018" name="Genome Biol. Evol.">
        <title>Multiple Roots of Fruiting Body Formation in Amoebozoa.</title>
        <authorList>
            <person name="Hillmann F."/>
            <person name="Forbes G."/>
            <person name="Novohradska S."/>
            <person name="Ferling I."/>
            <person name="Riege K."/>
            <person name="Groth M."/>
            <person name="Westermann M."/>
            <person name="Marz M."/>
            <person name="Spaller T."/>
            <person name="Winckler T."/>
            <person name="Schaap P."/>
            <person name="Glockner G."/>
        </authorList>
    </citation>
    <scope>NUCLEOTIDE SEQUENCE [LARGE SCALE GENOMIC DNA]</scope>
    <source>
        <strain evidence="10 11">Jena</strain>
    </source>
</reference>
<keyword evidence="4" id="KW-1003">Cell membrane</keyword>
<keyword evidence="7" id="KW-0342">GTP-binding</keyword>
<dbReference type="STRING" id="1890364.A0A2P6NWX1"/>
<dbReference type="InterPro" id="IPR020849">
    <property type="entry name" value="Small_GTPase_Ras-type"/>
</dbReference>
<comment type="similarity">
    <text evidence="2">Belongs to the small GTPase superfamily. Ras family.</text>
</comment>
<keyword evidence="11" id="KW-1185">Reference proteome</keyword>
<evidence type="ECO:0000256" key="5">
    <source>
        <dbReference type="ARBA" id="ARBA00022741"/>
    </source>
</evidence>
<keyword evidence="6" id="KW-0378">Hydrolase</keyword>
<dbReference type="SMART" id="SM00175">
    <property type="entry name" value="RAB"/>
    <property type="match status" value="1"/>
</dbReference>
<dbReference type="InterPro" id="IPR001806">
    <property type="entry name" value="Small_GTPase"/>
</dbReference>
<dbReference type="PROSITE" id="PS51421">
    <property type="entry name" value="RAS"/>
    <property type="match status" value="1"/>
</dbReference>
<dbReference type="EC" id="3.6.5.2" evidence="3"/>
<accession>A0A2P6NWX1</accession>
<dbReference type="GO" id="GO:0007165">
    <property type="term" value="P:signal transduction"/>
    <property type="evidence" value="ECO:0007669"/>
    <property type="project" value="InterPro"/>
</dbReference>
<dbReference type="SUPFAM" id="SSF52540">
    <property type="entry name" value="P-loop containing nucleoside triphosphate hydrolases"/>
    <property type="match status" value="1"/>
</dbReference>
<dbReference type="PROSITE" id="PS51420">
    <property type="entry name" value="RHO"/>
    <property type="match status" value="1"/>
</dbReference>
<dbReference type="NCBIfam" id="TIGR00231">
    <property type="entry name" value="small_GTP"/>
    <property type="match status" value="1"/>
</dbReference>
<dbReference type="GO" id="GO:0005525">
    <property type="term" value="F:GTP binding"/>
    <property type="evidence" value="ECO:0007669"/>
    <property type="project" value="UniProtKB-KW"/>
</dbReference>
<evidence type="ECO:0000256" key="6">
    <source>
        <dbReference type="ARBA" id="ARBA00022801"/>
    </source>
</evidence>
<dbReference type="SMART" id="SM00174">
    <property type="entry name" value="RHO"/>
    <property type="match status" value="1"/>
</dbReference>
<organism evidence="10 11">
    <name type="scientific">Planoprotostelium fungivorum</name>
    <dbReference type="NCBI Taxonomy" id="1890364"/>
    <lineage>
        <taxon>Eukaryota</taxon>
        <taxon>Amoebozoa</taxon>
        <taxon>Evosea</taxon>
        <taxon>Variosea</taxon>
        <taxon>Cavosteliida</taxon>
        <taxon>Cavosteliaceae</taxon>
        <taxon>Planoprotostelium</taxon>
    </lineage>
</organism>